<dbReference type="Pfam" id="PF00672">
    <property type="entry name" value="HAMP"/>
    <property type="match status" value="1"/>
</dbReference>
<dbReference type="SMART" id="SM00304">
    <property type="entry name" value="HAMP"/>
    <property type="match status" value="1"/>
</dbReference>
<dbReference type="RefSeq" id="WP_377961940.1">
    <property type="nucleotide sequence ID" value="NZ_JBHZOL010000023.1"/>
</dbReference>
<name>A0ABW6IB94_9CYAN</name>
<protein>
    <submittedName>
        <fullName evidence="3">GGDEF domain-containing protein</fullName>
    </submittedName>
</protein>
<dbReference type="Gene3D" id="3.30.70.270">
    <property type="match status" value="1"/>
</dbReference>
<dbReference type="CDD" id="cd06225">
    <property type="entry name" value="HAMP"/>
    <property type="match status" value="1"/>
</dbReference>
<dbReference type="Proteomes" id="UP001600165">
    <property type="component" value="Unassembled WGS sequence"/>
</dbReference>
<keyword evidence="4" id="KW-1185">Reference proteome</keyword>
<dbReference type="SMART" id="SM00267">
    <property type="entry name" value="GGDEF"/>
    <property type="match status" value="1"/>
</dbReference>
<evidence type="ECO:0000259" key="1">
    <source>
        <dbReference type="PROSITE" id="PS50885"/>
    </source>
</evidence>
<organism evidence="3 4">
    <name type="scientific">Almyronema epifaneia S1</name>
    <dbReference type="NCBI Taxonomy" id="2991925"/>
    <lineage>
        <taxon>Bacteria</taxon>
        <taxon>Bacillati</taxon>
        <taxon>Cyanobacteriota</taxon>
        <taxon>Cyanophyceae</taxon>
        <taxon>Nodosilineales</taxon>
        <taxon>Nodosilineaceae</taxon>
        <taxon>Almyronema</taxon>
        <taxon>Almyronema epifaneia</taxon>
    </lineage>
</organism>
<dbReference type="PROSITE" id="PS50885">
    <property type="entry name" value="HAMP"/>
    <property type="match status" value="1"/>
</dbReference>
<dbReference type="PROSITE" id="PS50887">
    <property type="entry name" value="GGDEF"/>
    <property type="match status" value="1"/>
</dbReference>
<dbReference type="InterPro" id="IPR000160">
    <property type="entry name" value="GGDEF_dom"/>
</dbReference>
<dbReference type="NCBIfam" id="TIGR00254">
    <property type="entry name" value="GGDEF"/>
    <property type="match status" value="1"/>
</dbReference>
<proteinExistence type="predicted"/>
<dbReference type="InterPro" id="IPR050469">
    <property type="entry name" value="Diguanylate_Cyclase"/>
</dbReference>
<feature type="domain" description="GGDEF" evidence="2">
    <location>
        <begin position="308"/>
        <end position="437"/>
    </location>
</feature>
<dbReference type="InterPro" id="IPR003660">
    <property type="entry name" value="HAMP_dom"/>
</dbReference>
<dbReference type="PANTHER" id="PTHR45138">
    <property type="entry name" value="REGULATORY COMPONENTS OF SENSORY TRANSDUCTION SYSTEM"/>
    <property type="match status" value="1"/>
</dbReference>
<dbReference type="Pfam" id="PF00990">
    <property type="entry name" value="GGDEF"/>
    <property type="match status" value="1"/>
</dbReference>
<dbReference type="InterPro" id="IPR029787">
    <property type="entry name" value="Nucleotide_cyclase"/>
</dbReference>
<evidence type="ECO:0000313" key="3">
    <source>
        <dbReference type="EMBL" id="MFE4105418.1"/>
    </source>
</evidence>
<dbReference type="InterPro" id="IPR043128">
    <property type="entry name" value="Rev_trsase/Diguanyl_cyclase"/>
</dbReference>
<sequence>MKFIRSIRFKLAIAFVLTSFIAVSLVGAIAHKLLIKSVSQVNADVAFAGFKQDVAAYIERYGSWEAAAEAEPFGKFERRRRAIEALSGQRPLQADDCRPTEVQPPISLLELETADIPFNDRVLPPFKFVLLDPAGFVLLGPNKGSRRPASESWQKQAHPIKVADETVAFAIMDRRPNFNAFDRSYHKAIDQALRSSWVVTSAVALAIGLWLANEFSKPIQQLTLAVKAMNTGNLRQQVKIRSGDEFGILGHAFNQMSTELAQAYEDLEKSHQTIRELSIRDELTQLYNRRYFNEQAEQLMAQAKRYNAPLSVMVGDIDYFKQINDTFSHQVGDRVLQQVARLLVQQTRRADVVARYGGEEFVIAFPETTLAQAIQLCDRLRLSIQTYHWATLHPDLKVTISMGLNAETALGSLEKMISVADAQLYQAKRGGRNQLRY</sequence>
<dbReference type="PANTHER" id="PTHR45138:SF9">
    <property type="entry name" value="DIGUANYLATE CYCLASE DGCM-RELATED"/>
    <property type="match status" value="1"/>
</dbReference>
<comment type="caution">
    <text evidence="3">The sequence shown here is derived from an EMBL/GenBank/DDBJ whole genome shotgun (WGS) entry which is preliminary data.</text>
</comment>
<dbReference type="EMBL" id="JBHZOL010000023">
    <property type="protein sequence ID" value="MFE4105418.1"/>
    <property type="molecule type" value="Genomic_DNA"/>
</dbReference>
<evidence type="ECO:0000259" key="2">
    <source>
        <dbReference type="PROSITE" id="PS50887"/>
    </source>
</evidence>
<accession>A0ABW6IB94</accession>
<reference evidence="3 4" key="1">
    <citation type="submission" date="2024-10" db="EMBL/GenBank/DDBJ databases">
        <authorList>
            <person name="Ratan Roy A."/>
            <person name="Morales Sandoval P.H."/>
            <person name="De Los Santos Villalobos S."/>
            <person name="Chakraborty S."/>
            <person name="Mukherjee J."/>
        </authorList>
    </citation>
    <scope>NUCLEOTIDE SEQUENCE [LARGE SCALE GENOMIC DNA]</scope>
    <source>
        <strain evidence="3 4">S1</strain>
    </source>
</reference>
<gene>
    <name evidence="3" type="ORF">ACFVKH_03945</name>
</gene>
<dbReference type="SUPFAM" id="SSF158472">
    <property type="entry name" value="HAMP domain-like"/>
    <property type="match status" value="1"/>
</dbReference>
<feature type="domain" description="HAMP" evidence="1">
    <location>
        <begin position="213"/>
        <end position="265"/>
    </location>
</feature>
<dbReference type="Gene3D" id="6.10.340.10">
    <property type="match status" value="1"/>
</dbReference>
<dbReference type="CDD" id="cd01949">
    <property type="entry name" value="GGDEF"/>
    <property type="match status" value="1"/>
</dbReference>
<evidence type="ECO:0000313" key="4">
    <source>
        <dbReference type="Proteomes" id="UP001600165"/>
    </source>
</evidence>
<dbReference type="SUPFAM" id="SSF55073">
    <property type="entry name" value="Nucleotide cyclase"/>
    <property type="match status" value="1"/>
</dbReference>